<dbReference type="Proteomes" id="UP000011602">
    <property type="component" value="Unassembled WGS sequence"/>
</dbReference>
<feature type="transmembrane region" description="Helical" evidence="1">
    <location>
        <begin position="158"/>
        <end position="179"/>
    </location>
</feature>
<feature type="transmembrane region" description="Helical" evidence="1">
    <location>
        <begin position="430"/>
        <end position="457"/>
    </location>
</feature>
<keyword evidence="3" id="KW-1185">Reference proteome</keyword>
<feature type="transmembrane region" description="Helical" evidence="1">
    <location>
        <begin position="356"/>
        <end position="378"/>
    </location>
</feature>
<feature type="transmembrane region" description="Helical" evidence="1">
    <location>
        <begin position="399"/>
        <end position="424"/>
    </location>
</feature>
<dbReference type="EMBL" id="AOHZ01000043">
    <property type="protein sequence ID" value="ELY57060.1"/>
    <property type="molecule type" value="Genomic_DNA"/>
</dbReference>
<feature type="transmembrane region" description="Helical" evidence="1">
    <location>
        <begin position="109"/>
        <end position="127"/>
    </location>
</feature>
<dbReference type="eggNOG" id="arCOG06311">
    <property type="taxonomic scope" value="Archaea"/>
</dbReference>
<feature type="transmembrane region" description="Helical" evidence="1">
    <location>
        <begin position="191"/>
        <end position="209"/>
    </location>
</feature>
<accession>L9X5V6</accession>
<sequence length="556" mass="58119">MSWVRHSLVVAHLDVTRVTRKTLDRSQLWSIVVYVSMVGLATFGGGYLAYRAGTELRTGGPFVEIATMPDLRGLVAVFWLVIVLGAFVVRSVGLRGSVDATGGLLAEASTRTVVVGLVLADFVYGLVWFGPPAVAIGIGFAVGTGNLAAVAFVPLGAIAFVVSTVTVGTPVGIALRHVVSRYAFVARFKNVLILLIIGGYMIAIMTGQLNELMGWLVDPMSRSPMGWLADLSLLGTPDLEESVTNAILAVGLTVLVVPIGLAVTTWLASIHWFTDPVSAEPDDHVVEPTAAVVGSEPGPVEGVLERLFGRPTAALVVLAYRRTARAPMKLLYAVMPLLLLSGTVPLIIELGEIPRFLVVPLLLAIVWGAGMLFVLNPLGDQGSVLPATLLTTVSGREFVGAHVVASLAIALPVGIVVTALAAAFSPLPTATSLALVVASPGIILLGSVVAIGFGMAFPRFSSVNITQSTKAVVPSKLAFLFYTVYLLLTTVAGAVVYDEGIGELVAALLSAILPFGLVVSSSTLYGTSVVALVPLVVLPFVGGVYAVRRFEAYTLD</sequence>
<keyword evidence="1" id="KW-0812">Transmembrane</keyword>
<keyword evidence="1" id="KW-1133">Transmembrane helix</keyword>
<reference evidence="2 3" key="1">
    <citation type="journal article" date="2014" name="PLoS Genet.">
        <title>Phylogenetically driven sequencing of extremely halophilic archaea reveals strategies for static and dynamic osmo-response.</title>
        <authorList>
            <person name="Becker E.A."/>
            <person name="Seitzer P.M."/>
            <person name="Tritt A."/>
            <person name="Larsen D."/>
            <person name="Krusor M."/>
            <person name="Yao A.I."/>
            <person name="Wu D."/>
            <person name="Madern D."/>
            <person name="Eisen J.A."/>
            <person name="Darling A.E."/>
            <person name="Facciotti M.T."/>
        </authorList>
    </citation>
    <scope>NUCLEOTIDE SEQUENCE [LARGE SCALE GENOMIC DNA]</scope>
    <source>
        <strain evidence="2 3">JCM 12255</strain>
    </source>
</reference>
<feature type="transmembrane region" description="Helical" evidence="1">
    <location>
        <begin position="501"/>
        <end position="519"/>
    </location>
</feature>
<name>L9X5V6_9EURY</name>
<feature type="transmembrane region" description="Helical" evidence="1">
    <location>
        <begin position="71"/>
        <end position="89"/>
    </location>
</feature>
<feature type="transmembrane region" description="Helical" evidence="1">
    <location>
        <begin position="524"/>
        <end position="547"/>
    </location>
</feature>
<comment type="caution">
    <text evidence="2">The sequence shown here is derived from an EMBL/GenBank/DDBJ whole genome shotgun (WGS) entry which is preliminary data.</text>
</comment>
<feature type="transmembrane region" description="Helical" evidence="1">
    <location>
        <begin position="330"/>
        <end position="350"/>
    </location>
</feature>
<feature type="transmembrane region" description="Helical" evidence="1">
    <location>
        <begin position="28"/>
        <end position="50"/>
    </location>
</feature>
<evidence type="ECO:0000313" key="2">
    <source>
        <dbReference type="EMBL" id="ELY57060.1"/>
    </source>
</evidence>
<dbReference type="AlphaFoldDB" id="L9X5V6"/>
<evidence type="ECO:0000256" key="1">
    <source>
        <dbReference type="SAM" id="Phobius"/>
    </source>
</evidence>
<proteinExistence type="predicted"/>
<gene>
    <name evidence="2" type="ORF">C493_09538</name>
</gene>
<keyword evidence="1" id="KW-0472">Membrane</keyword>
<evidence type="ECO:0000313" key="3">
    <source>
        <dbReference type="Proteomes" id="UP000011602"/>
    </source>
</evidence>
<feature type="transmembrane region" description="Helical" evidence="1">
    <location>
        <begin position="477"/>
        <end position="495"/>
    </location>
</feature>
<organism evidence="2 3">
    <name type="scientific">Natronolimnohabitans innermongolicus JCM 12255</name>
    <dbReference type="NCBI Taxonomy" id="1227499"/>
    <lineage>
        <taxon>Archaea</taxon>
        <taxon>Methanobacteriati</taxon>
        <taxon>Methanobacteriota</taxon>
        <taxon>Stenosarchaea group</taxon>
        <taxon>Halobacteria</taxon>
        <taxon>Halobacteriales</taxon>
        <taxon>Natrialbaceae</taxon>
        <taxon>Natronolimnohabitans</taxon>
    </lineage>
</organism>
<feature type="transmembrane region" description="Helical" evidence="1">
    <location>
        <begin position="246"/>
        <end position="268"/>
    </location>
</feature>
<protein>
    <submittedName>
        <fullName evidence="2">Uncharacterized protein</fullName>
    </submittedName>
</protein>